<dbReference type="InterPro" id="IPR005545">
    <property type="entry name" value="YCII"/>
</dbReference>
<comment type="caution">
    <text evidence="4">The sequence shown here is derived from an EMBL/GenBank/DDBJ whole genome shotgun (WGS) entry which is preliminary data.</text>
</comment>
<dbReference type="Proteomes" id="UP000886657">
    <property type="component" value="Unassembled WGS sequence"/>
</dbReference>
<gene>
    <name evidence="4" type="ORF">IPP58_10165</name>
</gene>
<name>A0A9D7SIH5_9BACT</name>
<evidence type="ECO:0000259" key="3">
    <source>
        <dbReference type="Pfam" id="PF03795"/>
    </source>
</evidence>
<sequence length="140" mass="15652">MQLVTTARMTFLAVSLTVWISGVAGQPLSPAPAIQELPLFAVEIKTGPKWDQTKPPQDQAYFREHSANLKRLRDSGSLIMGARYSDKGLVVLAAQNEAQARAMMDEDPSVKAEVFRYELHPFNVFYPGTVYSKPKRSERP</sequence>
<keyword evidence="2" id="KW-0732">Signal</keyword>
<protein>
    <recommendedName>
        <fullName evidence="3">YCII-related domain-containing protein</fullName>
    </recommendedName>
</protein>
<evidence type="ECO:0000256" key="2">
    <source>
        <dbReference type="SAM" id="SignalP"/>
    </source>
</evidence>
<evidence type="ECO:0000313" key="5">
    <source>
        <dbReference type="Proteomes" id="UP000886657"/>
    </source>
</evidence>
<comment type="similarity">
    <text evidence="1">Belongs to the YciI family.</text>
</comment>
<dbReference type="Gene3D" id="3.30.70.1060">
    <property type="entry name" value="Dimeric alpha+beta barrel"/>
    <property type="match status" value="1"/>
</dbReference>
<accession>A0A9D7SIH5</accession>
<feature type="signal peptide" evidence="2">
    <location>
        <begin position="1"/>
        <end position="20"/>
    </location>
</feature>
<dbReference type="EMBL" id="JADKIO010000008">
    <property type="protein sequence ID" value="MBK9796843.1"/>
    <property type="molecule type" value="Genomic_DNA"/>
</dbReference>
<proteinExistence type="inferred from homology"/>
<organism evidence="4 5">
    <name type="scientific">Candidatus Geothrix skivensis</name>
    <dbReference type="NCBI Taxonomy" id="2954439"/>
    <lineage>
        <taxon>Bacteria</taxon>
        <taxon>Pseudomonadati</taxon>
        <taxon>Acidobacteriota</taxon>
        <taxon>Holophagae</taxon>
        <taxon>Holophagales</taxon>
        <taxon>Holophagaceae</taxon>
        <taxon>Geothrix</taxon>
    </lineage>
</organism>
<dbReference type="AlphaFoldDB" id="A0A9D7SIH5"/>
<dbReference type="Pfam" id="PF03795">
    <property type="entry name" value="YCII"/>
    <property type="match status" value="1"/>
</dbReference>
<evidence type="ECO:0000256" key="1">
    <source>
        <dbReference type="ARBA" id="ARBA00007689"/>
    </source>
</evidence>
<feature type="domain" description="YCII-related" evidence="3">
    <location>
        <begin position="56"/>
        <end position="122"/>
    </location>
</feature>
<feature type="chain" id="PRO_5039084597" description="YCII-related domain-containing protein" evidence="2">
    <location>
        <begin position="21"/>
        <end position="140"/>
    </location>
</feature>
<dbReference type="SUPFAM" id="SSF54909">
    <property type="entry name" value="Dimeric alpha+beta barrel"/>
    <property type="match status" value="1"/>
</dbReference>
<evidence type="ECO:0000313" key="4">
    <source>
        <dbReference type="EMBL" id="MBK9796843.1"/>
    </source>
</evidence>
<reference evidence="4" key="1">
    <citation type="submission" date="2020-10" db="EMBL/GenBank/DDBJ databases">
        <title>Connecting structure to function with the recovery of over 1000 high-quality activated sludge metagenome-assembled genomes encoding full-length rRNA genes using long-read sequencing.</title>
        <authorList>
            <person name="Singleton C.M."/>
            <person name="Petriglieri F."/>
            <person name="Kristensen J.M."/>
            <person name="Kirkegaard R.H."/>
            <person name="Michaelsen T.Y."/>
            <person name="Andersen M.H."/>
            <person name="Karst S.M."/>
            <person name="Dueholm M.S."/>
            <person name="Nielsen P.H."/>
            <person name="Albertsen M."/>
        </authorList>
    </citation>
    <scope>NUCLEOTIDE SEQUENCE</scope>
    <source>
        <strain evidence="4">Skiv_18-Q3-R9-52_MAXAC.067</strain>
    </source>
</reference>
<dbReference type="InterPro" id="IPR011008">
    <property type="entry name" value="Dimeric_a/b-barrel"/>
</dbReference>